<keyword evidence="13" id="KW-0206">Cytoskeleton</keyword>
<feature type="domain" description="Peptidase M14" evidence="26">
    <location>
        <begin position="177"/>
        <end position="759"/>
    </location>
</feature>
<dbReference type="PROSITE" id="PS50089">
    <property type="entry name" value="ZF_RING_2"/>
    <property type="match status" value="1"/>
</dbReference>
<evidence type="ECO:0000313" key="28">
    <source>
        <dbReference type="Proteomes" id="UP000094527"/>
    </source>
</evidence>
<dbReference type="GO" id="GO:0005634">
    <property type="term" value="C:nucleus"/>
    <property type="evidence" value="ECO:0007669"/>
    <property type="project" value="UniProtKB-SubCell"/>
</dbReference>
<dbReference type="Pfam" id="PF18027">
    <property type="entry name" value="Pepdidase_M14_N"/>
    <property type="match status" value="1"/>
</dbReference>
<keyword evidence="27" id="KW-0121">Carboxypeptidase</keyword>
<evidence type="ECO:0000256" key="17">
    <source>
        <dbReference type="ARBA" id="ARBA00024627"/>
    </source>
</evidence>
<evidence type="ECO:0000256" key="1">
    <source>
        <dbReference type="ARBA" id="ARBA00001947"/>
    </source>
</evidence>
<evidence type="ECO:0000256" key="21">
    <source>
        <dbReference type="ARBA" id="ARBA00047714"/>
    </source>
</evidence>
<sequence>MTTAVCGPFTFSSEFDSGNFLKVEYVQSSPTPSTSQYSQPAYRNHDYEVNIWTKPDCHGTKFENGNRTWFYFSIRGGKSQETVKLNVLNLNKQVKLFAQGMQPVYRVLPEKPKWERVQDKLLINETGEHVCSISFKQRLPDNPLASTLYVAFTYPFSYKELCELLNRFDKQFFPSQVGHRLNPMSDLPLTASSTESDIYYHRECVCLSYEGRRVELITVTSMNGVSNAREERLTNLFPITSEPRPFKFPGKKVVFMSARVHPGETPSSFVLNGFLEFLLKPNHPQAILLRRLFVFKFIPILNPDGVVRGHYRTDPRGVNLNRVYLNPSPVLHPPIYAARKLLLYYHNGVDWPDDYEYPVDAESTDMNDVSMEEMKCSENVDCCSSASLGGESSMSSFPDHADLSATPTAAILQDNIEEGAGDCTKKEMKKPYTFVLSKANSLCAGCGPFIDPNAEDAVMSAEDLQPSTSSCSLNDSGQSHHQCAFEACDEDSVFYENLSLKNSSSSLAATSKESLPETPKRSSSRSSSGRRRRKGSVRERKKKVTKSASKAKTSKNNKKSDEAETTPYLQMLLPSKPIEATTRYKDKLRSKANISATLANPVNYKISSPISGPDSGLFLYLDMHGHTTKRGIFMYGNHFPDATKQAECMLLPRLMAINSPHFDFSACNFTERLMCMKDRRDGASREGSGRVACLKLTGLIRSYTLECNYNTGRIVNPMVTRTPAHGFLDSSTSTVPPKFTIEIFEGIGVALGESLLDLAGHPQSNLGKTEFRTLEGLRRSIVKRLKLSPEYKSPSSELTLKKSSSSTPGFETNALFSPPKVIRKPKTKVLVQPTLGGPLGPKRENQNLPADAKASGSQYKKLPLSPSVDCPTPGCSTAKEEAATTPPKMSLKKVMKKKSLTKVPTKGKGKKLKSKKKAEKSLEKLAAKKYSFGMRNGLIDYRRWRKVIIKTCRASAPTNLKWISTQLLLGLQLKVSAMSAEVQEQVSEPEAASITPPNPPKATAEESLTKLEGHRCAICQNILINACRIDCGHTFCRHCLNVDKDDRLGGEKPTCFICDAAITEIRNTTDRDKEIDKLYTVLSTDERLSRERDKSERKELETNFVKRPKQEKSVDSDRNSNGSSGSGDATYTTMPDNLDRACWRDYGHDDNDEENLSENDDTPMYFCGSYTVWSDEHGSEECHHVHGGEDYDEGEESGSEEAVEASGYANSPFPQPIVIHHTVQHIYHTVDAGERTGSESSGESGRHREVNPEWRGARPCLSTEI</sequence>
<feature type="domain" description="RING-type" evidence="25">
    <location>
        <begin position="1016"/>
        <end position="1059"/>
    </location>
</feature>
<dbReference type="Gene3D" id="3.40.630.10">
    <property type="entry name" value="Zn peptidases"/>
    <property type="match status" value="2"/>
</dbReference>
<dbReference type="Pfam" id="PF00246">
    <property type="entry name" value="Peptidase_M14"/>
    <property type="match status" value="1"/>
</dbReference>
<dbReference type="InterPro" id="IPR001841">
    <property type="entry name" value="Znf_RING"/>
</dbReference>
<protein>
    <recommendedName>
        <fullName evidence="15">Cytosolic carboxypeptidase-like protein 5</fullName>
        <ecNumber evidence="18">3.4.17.24</ecNumber>
    </recommendedName>
    <alternativeName>
        <fullName evidence="20">ATP/GTP-binding protein-like 5</fullName>
    </alternativeName>
    <alternativeName>
        <fullName evidence="19">Protein deglutamylase CCP5</fullName>
    </alternativeName>
</protein>
<keyword evidence="6" id="KW-0963">Cytoplasm</keyword>
<evidence type="ECO:0000256" key="24">
    <source>
        <dbReference type="SAM" id="MobiDB-lite"/>
    </source>
</evidence>
<dbReference type="EC" id="3.4.17.24" evidence="18"/>
<feature type="region of interest" description="Disordered" evidence="24">
    <location>
        <begin position="833"/>
        <end position="918"/>
    </location>
</feature>
<comment type="caution">
    <text evidence="27">The sequence shown here is derived from an EMBL/GenBank/DDBJ whole genome shotgun (WGS) entry which is preliminary data.</text>
</comment>
<feature type="region of interest" description="Disordered" evidence="24">
    <location>
        <begin position="1184"/>
        <end position="1204"/>
    </location>
</feature>
<evidence type="ECO:0000259" key="26">
    <source>
        <dbReference type="PROSITE" id="PS52035"/>
    </source>
</evidence>
<evidence type="ECO:0000256" key="11">
    <source>
        <dbReference type="ARBA" id="ARBA00022833"/>
    </source>
</evidence>
<dbReference type="OrthoDB" id="10253041at2759"/>
<dbReference type="SUPFAM" id="SSF57850">
    <property type="entry name" value="RING/U-box"/>
    <property type="match status" value="1"/>
</dbReference>
<evidence type="ECO:0000256" key="4">
    <source>
        <dbReference type="ARBA" id="ARBA00004214"/>
    </source>
</evidence>
<dbReference type="InterPro" id="IPR040626">
    <property type="entry name" value="Pepdidase_M14_N"/>
</dbReference>
<evidence type="ECO:0000256" key="8">
    <source>
        <dbReference type="ARBA" id="ARBA00022723"/>
    </source>
</evidence>
<comment type="catalytic activity">
    <reaction evidence="17">
        <text>C-terminal L-alpha-aminoacyl-L-glutamyl-[tubulin] + H2O = C-terminal L-alpha-aminoacyl-[tubulin] + L-glutamate</text>
        <dbReference type="Rhea" id="RHEA:63796"/>
        <dbReference type="Rhea" id="RHEA-COMP:16436"/>
        <dbReference type="Rhea" id="RHEA-COMP:16437"/>
        <dbReference type="ChEBI" id="CHEBI:15377"/>
        <dbReference type="ChEBI" id="CHEBI:29985"/>
        <dbReference type="ChEBI" id="CHEBI:90782"/>
        <dbReference type="ChEBI" id="CHEBI:149556"/>
        <dbReference type="EC" id="3.4.17.24"/>
    </reaction>
    <physiologicalReaction direction="left-to-right" evidence="17">
        <dbReference type="Rhea" id="RHEA:63797"/>
    </physiologicalReaction>
</comment>
<dbReference type="InterPro" id="IPR034286">
    <property type="entry name" value="M14_AGBL5-like"/>
</dbReference>
<feature type="compositionally biased region" description="Acidic residues" evidence="24">
    <location>
        <begin position="1190"/>
        <end position="1203"/>
    </location>
</feature>
<comment type="similarity">
    <text evidence="5 23">Belongs to the peptidase M14 family.</text>
</comment>
<keyword evidence="28" id="KW-1185">Reference proteome</keyword>
<feature type="region of interest" description="Disordered" evidence="24">
    <location>
        <begin position="1234"/>
        <end position="1265"/>
    </location>
</feature>
<evidence type="ECO:0000259" key="25">
    <source>
        <dbReference type="PROSITE" id="PS50089"/>
    </source>
</evidence>
<keyword evidence="7" id="KW-0645">Protease</keyword>
<dbReference type="SUPFAM" id="SSF53187">
    <property type="entry name" value="Zn-dependent exopeptidases"/>
    <property type="match status" value="2"/>
</dbReference>
<keyword evidence="8" id="KW-0479">Metal-binding</keyword>
<keyword evidence="9 22" id="KW-0863">Zinc-finger</keyword>
<dbReference type="Gene3D" id="2.60.40.3120">
    <property type="match status" value="1"/>
</dbReference>
<dbReference type="InterPro" id="IPR000834">
    <property type="entry name" value="Peptidase_M14"/>
</dbReference>
<reference evidence="27 28" key="1">
    <citation type="journal article" date="2016" name="Genome Biol. Evol.">
        <title>Gene Family Evolution Reflects Adaptation to Soil Environmental Stressors in the Genome of the Collembolan Orchesella cincta.</title>
        <authorList>
            <person name="Faddeeva-Vakhrusheva A."/>
            <person name="Derks M.F."/>
            <person name="Anvar S.Y."/>
            <person name="Agamennone V."/>
            <person name="Suring W."/>
            <person name="Smit S."/>
            <person name="van Straalen N.M."/>
            <person name="Roelofs D."/>
        </authorList>
    </citation>
    <scope>NUCLEOTIDE SEQUENCE [LARGE SCALE GENOMIC DNA]</scope>
    <source>
        <tissue evidence="27">Mixed pool</tissue>
    </source>
</reference>
<evidence type="ECO:0000256" key="16">
    <source>
        <dbReference type="ARBA" id="ARBA00024524"/>
    </source>
</evidence>
<feature type="active site" description="Proton donor/acceptor" evidence="23">
    <location>
        <position position="706"/>
    </location>
</feature>
<dbReference type="STRING" id="48709.A0A1D2NME3"/>
<dbReference type="PROSITE" id="PS52035">
    <property type="entry name" value="PEPTIDASE_M14"/>
    <property type="match status" value="1"/>
</dbReference>
<dbReference type="GO" id="GO:0004181">
    <property type="term" value="F:metallocarboxypeptidase activity"/>
    <property type="evidence" value="ECO:0007669"/>
    <property type="project" value="InterPro"/>
</dbReference>
<dbReference type="InterPro" id="IPR050821">
    <property type="entry name" value="Cytosolic_carboxypeptidase"/>
</dbReference>
<dbReference type="PROSITE" id="PS00518">
    <property type="entry name" value="ZF_RING_1"/>
    <property type="match status" value="1"/>
</dbReference>
<evidence type="ECO:0000256" key="3">
    <source>
        <dbReference type="ARBA" id="ARBA00004186"/>
    </source>
</evidence>
<evidence type="ECO:0000256" key="19">
    <source>
        <dbReference type="ARBA" id="ARBA00032753"/>
    </source>
</evidence>
<gene>
    <name evidence="27" type="ORF">Ocin01_00278</name>
</gene>
<dbReference type="GO" id="GO:0008270">
    <property type="term" value="F:zinc ion binding"/>
    <property type="evidence" value="ECO:0007669"/>
    <property type="project" value="UniProtKB-KW"/>
</dbReference>
<dbReference type="GO" id="GO:0005819">
    <property type="term" value="C:spindle"/>
    <property type="evidence" value="ECO:0007669"/>
    <property type="project" value="UniProtKB-SubCell"/>
</dbReference>
<comment type="subcellular location">
    <subcellularLocation>
        <location evidence="3">Cytoplasm</location>
        <location evidence="3">Cytoskeleton</location>
        <location evidence="3">Spindle</location>
    </subcellularLocation>
    <subcellularLocation>
        <location evidence="4">Midbody</location>
    </subcellularLocation>
    <subcellularLocation>
        <location evidence="2">Nucleus</location>
    </subcellularLocation>
</comment>
<evidence type="ECO:0000256" key="12">
    <source>
        <dbReference type="ARBA" id="ARBA00023049"/>
    </source>
</evidence>
<feature type="compositionally biased region" description="Basic residues" evidence="24">
    <location>
        <begin position="890"/>
        <end position="918"/>
    </location>
</feature>
<dbReference type="InterPro" id="IPR017907">
    <property type="entry name" value="Znf_RING_CS"/>
</dbReference>
<evidence type="ECO:0000256" key="7">
    <source>
        <dbReference type="ARBA" id="ARBA00022670"/>
    </source>
</evidence>
<dbReference type="Proteomes" id="UP000094527">
    <property type="component" value="Unassembled WGS sequence"/>
</dbReference>
<feature type="compositionally biased region" description="Low complexity" evidence="24">
    <location>
        <begin position="1119"/>
        <end position="1128"/>
    </location>
</feature>
<evidence type="ECO:0000256" key="15">
    <source>
        <dbReference type="ARBA" id="ARBA00024141"/>
    </source>
</evidence>
<dbReference type="InterPro" id="IPR013083">
    <property type="entry name" value="Znf_RING/FYVE/PHD"/>
</dbReference>
<comment type="catalytic activity">
    <reaction evidence="16">
        <text>C-terminal L-alpha-aminoacyl-L-glutamyl-L-glutamyl-[tubulin] + H2O = C-terminal L-alpha-aminoacyl-L-glutamyl-[tubulin] + L-glutamate</text>
        <dbReference type="Rhea" id="RHEA:63792"/>
        <dbReference type="Rhea" id="RHEA-COMP:16435"/>
        <dbReference type="Rhea" id="RHEA-COMP:16436"/>
        <dbReference type="ChEBI" id="CHEBI:15377"/>
        <dbReference type="ChEBI" id="CHEBI:29985"/>
        <dbReference type="ChEBI" id="CHEBI:149555"/>
        <dbReference type="ChEBI" id="CHEBI:149556"/>
        <dbReference type="EC" id="3.4.17.24"/>
    </reaction>
    <physiologicalReaction direction="left-to-right" evidence="16">
        <dbReference type="Rhea" id="RHEA:63793"/>
    </physiologicalReaction>
</comment>
<comment type="catalytic activity">
    <reaction evidence="21">
        <text>gamma-L-glutamyl-L-glutamyl-[protein] + H2O = L-glutamyl-[protein] + L-glutamate</text>
        <dbReference type="Rhea" id="RHEA:60152"/>
        <dbReference type="Rhea" id="RHEA-COMP:10208"/>
        <dbReference type="Rhea" id="RHEA-COMP:15517"/>
        <dbReference type="ChEBI" id="CHEBI:15377"/>
        <dbReference type="ChEBI" id="CHEBI:29973"/>
        <dbReference type="ChEBI" id="CHEBI:29985"/>
        <dbReference type="ChEBI" id="CHEBI:143622"/>
    </reaction>
    <physiologicalReaction direction="left-to-right" evidence="21">
        <dbReference type="Rhea" id="RHEA:60153"/>
    </physiologicalReaction>
</comment>
<name>A0A1D2NME3_ORCCI</name>
<feature type="compositionally biased region" description="Basic and acidic residues" evidence="24">
    <location>
        <begin position="1108"/>
        <end position="1118"/>
    </location>
</feature>
<feature type="compositionally biased region" description="Basic residues" evidence="24">
    <location>
        <begin position="528"/>
        <end position="545"/>
    </location>
</feature>
<organism evidence="27 28">
    <name type="scientific">Orchesella cincta</name>
    <name type="common">Springtail</name>
    <name type="synonym">Podura cincta</name>
    <dbReference type="NCBI Taxonomy" id="48709"/>
    <lineage>
        <taxon>Eukaryota</taxon>
        <taxon>Metazoa</taxon>
        <taxon>Ecdysozoa</taxon>
        <taxon>Arthropoda</taxon>
        <taxon>Hexapoda</taxon>
        <taxon>Collembola</taxon>
        <taxon>Entomobryomorpha</taxon>
        <taxon>Entomobryoidea</taxon>
        <taxon>Orchesellidae</taxon>
        <taxon>Orchesellinae</taxon>
        <taxon>Orchesella</taxon>
    </lineage>
</organism>
<dbReference type="PANTHER" id="PTHR12756">
    <property type="entry name" value="CYTOSOLIC CARBOXYPEPTIDASE"/>
    <property type="match status" value="1"/>
</dbReference>
<dbReference type="PANTHER" id="PTHR12756:SF12">
    <property type="entry name" value="CYTOSOLIC CARBOXYPEPTIDASE-LIKE PROTEIN 5"/>
    <property type="match status" value="1"/>
</dbReference>
<feature type="region of interest" description="Disordered" evidence="24">
    <location>
        <begin position="505"/>
        <end position="570"/>
    </location>
</feature>
<feature type="compositionally biased region" description="Basic and acidic residues" evidence="24">
    <location>
        <begin position="1244"/>
        <end position="1256"/>
    </location>
</feature>
<evidence type="ECO:0000256" key="23">
    <source>
        <dbReference type="PROSITE-ProRule" id="PRU01379"/>
    </source>
</evidence>
<accession>A0A1D2NME3</accession>
<comment type="cofactor">
    <cofactor evidence="1">
        <name>Zn(2+)</name>
        <dbReference type="ChEBI" id="CHEBI:29105"/>
    </cofactor>
</comment>
<evidence type="ECO:0000256" key="5">
    <source>
        <dbReference type="ARBA" id="ARBA00005988"/>
    </source>
</evidence>
<dbReference type="EMBL" id="LJIJ01000006">
    <property type="protein sequence ID" value="ODN06407.1"/>
    <property type="molecule type" value="Genomic_DNA"/>
</dbReference>
<dbReference type="SMART" id="SM00184">
    <property type="entry name" value="RING"/>
    <property type="match status" value="1"/>
</dbReference>
<evidence type="ECO:0000256" key="9">
    <source>
        <dbReference type="ARBA" id="ARBA00022771"/>
    </source>
</evidence>
<feature type="compositionally biased region" description="Low complexity" evidence="24">
    <location>
        <begin position="793"/>
        <end position="808"/>
    </location>
</feature>
<evidence type="ECO:0000256" key="10">
    <source>
        <dbReference type="ARBA" id="ARBA00022801"/>
    </source>
</evidence>
<proteinExistence type="inferred from homology"/>
<feature type="compositionally biased region" description="Basic and acidic residues" evidence="24">
    <location>
        <begin position="1086"/>
        <end position="1101"/>
    </location>
</feature>
<evidence type="ECO:0000256" key="22">
    <source>
        <dbReference type="PROSITE-ProRule" id="PRU00175"/>
    </source>
</evidence>
<dbReference type="Pfam" id="PF13445">
    <property type="entry name" value="zf-RING_UBOX"/>
    <property type="match status" value="1"/>
</dbReference>
<keyword evidence="11" id="KW-0862">Zinc</keyword>
<evidence type="ECO:0000256" key="6">
    <source>
        <dbReference type="ARBA" id="ARBA00022490"/>
    </source>
</evidence>
<dbReference type="Gene3D" id="3.30.40.10">
    <property type="entry name" value="Zinc/RING finger domain, C3HC4 (zinc finger)"/>
    <property type="match status" value="1"/>
</dbReference>
<dbReference type="InterPro" id="IPR027370">
    <property type="entry name" value="Znf-RING_euk"/>
</dbReference>
<feature type="region of interest" description="Disordered" evidence="24">
    <location>
        <begin position="1086"/>
        <end position="1134"/>
    </location>
</feature>
<evidence type="ECO:0000256" key="13">
    <source>
        <dbReference type="ARBA" id="ARBA00023212"/>
    </source>
</evidence>
<dbReference type="AlphaFoldDB" id="A0A1D2NME3"/>
<feature type="region of interest" description="Disordered" evidence="24">
    <location>
        <begin position="793"/>
        <end position="812"/>
    </location>
</feature>
<keyword evidence="14" id="KW-0539">Nucleus</keyword>
<evidence type="ECO:0000313" key="27">
    <source>
        <dbReference type="EMBL" id="ODN06407.1"/>
    </source>
</evidence>
<evidence type="ECO:0000256" key="14">
    <source>
        <dbReference type="ARBA" id="ARBA00023242"/>
    </source>
</evidence>
<dbReference type="GO" id="GO:0030496">
    <property type="term" value="C:midbody"/>
    <property type="evidence" value="ECO:0007669"/>
    <property type="project" value="UniProtKB-SubCell"/>
</dbReference>
<keyword evidence="12" id="KW-0482">Metalloprotease</keyword>
<evidence type="ECO:0000256" key="18">
    <source>
        <dbReference type="ARBA" id="ARBA00026108"/>
    </source>
</evidence>
<dbReference type="GO" id="GO:0006508">
    <property type="term" value="P:proteolysis"/>
    <property type="evidence" value="ECO:0007669"/>
    <property type="project" value="UniProtKB-KW"/>
</dbReference>
<evidence type="ECO:0000256" key="20">
    <source>
        <dbReference type="ARBA" id="ARBA00032928"/>
    </source>
</evidence>
<dbReference type="CDD" id="cd06236">
    <property type="entry name" value="M14_AGBL5_like"/>
    <property type="match status" value="1"/>
</dbReference>
<evidence type="ECO:0000256" key="2">
    <source>
        <dbReference type="ARBA" id="ARBA00004123"/>
    </source>
</evidence>
<keyword evidence="10" id="KW-0378">Hydrolase</keyword>